<feature type="region of interest" description="Disordered" evidence="1">
    <location>
        <begin position="141"/>
        <end position="169"/>
    </location>
</feature>
<name>A0A9P7B3A0_RHOMI</name>
<dbReference type="AlphaFoldDB" id="A0A9P7B3A0"/>
<sequence>MPLSQRKVGVLFTKAETTEETEEIVLAYCFSKWQSGGAQSQVLRKLHLLTLFLRGIDLGPKVRQHYQAFAIAATLTKSHQGPVILVPSTPLGLEAWNAARRPSKSVLKRVLTSRPNHRIEVASLNGSSAASSVVNLNETGVDQAGDRERTSPPPPARPPIGGGLGSFLTGRRSRSNTVTAIVVAPGAQADAERLQAGAGDGLGRGLLSAPPNYDGNLARYLEADDEDPYSNPRSYDPEVDLLPDYN</sequence>
<comment type="caution">
    <text evidence="3">The sequence shown here is derived from an EMBL/GenBank/DDBJ whole genome shotgun (WGS) entry which is preliminary data.</text>
</comment>
<protein>
    <submittedName>
        <fullName evidence="3">Uncharacterized protein</fullName>
    </submittedName>
</protein>
<gene>
    <name evidence="3" type="ORF">C6P46_000413</name>
    <name evidence="2" type="ORF">C6P46_000720</name>
</gene>
<evidence type="ECO:0000313" key="4">
    <source>
        <dbReference type="Proteomes" id="UP000777482"/>
    </source>
</evidence>
<dbReference type="Proteomes" id="UP000777482">
    <property type="component" value="Unassembled WGS sequence"/>
</dbReference>
<feature type="region of interest" description="Disordered" evidence="1">
    <location>
        <begin position="222"/>
        <end position="246"/>
    </location>
</feature>
<organism evidence="3 4">
    <name type="scientific">Rhodotorula mucilaginosa</name>
    <name type="common">Yeast</name>
    <name type="synonym">Rhodotorula rubra</name>
    <dbReference type="NCBI Taxonomy" id="5537"/>
    <lineage>
        <taxon>Eukaryota</taxon>
        <taxon>Fungi</taxon>
        <taxon>Dikarya</taxon>
        <taxon>Basidiomycota</taxon>
        <taxon>Pucciniomycotina</taxon>
        <taxon>Microbotryomycetes</taxon>
        <taxon>Sporidiobolales</taxon>
        <taxon>Sporidiobolaceae</taxon>
        <taxon>Rhodotorula</taxon>
    </lineage>
</organism>
<proteinExistence type="predicted"/>
<dbReference type="OrthoDB" id="2525403at2759"/>
<reference evidence="3 4" key="1">
    <citation type="submission" date="2020-11" db="EMBL/GenBank/DDBJ databases">
        <title>Kefir isolates.</title>
        <authorList>
            <person name="Marcisauskas S."/>
            <person name="Kim Y."/>
            <person name="Blasche S."/>
        </authorList>
    </citation>
    <scope>NUCLEOTIDE SEQUENCE [LARGE SCALE GENOMIC DNA]</scope>
    <source>
        <strain evidence="3 4">KR</strain>
    </source>
</reference>
<dbReference type="EMBL" id="PUHQ01000112">
    <property type="protein sequence ID" value="KAG0655758.1"/>
    <property type="molecule type" value="Genomic_DNA"/>
</dbReference>
<keyword evidence="4" id="KW-1185">Reference proteome</keyword>
<evidence type="ECO:0000313" key="3">
    <source>
        <dbReference type="EMBL" id="KAG0656174.1"/>
    </source>
</evidence>
<evidence type="ECO:0000256" key="1">
    <source>
        <dbReference type="SAM" id="MobiDB-lite"/>
    </source>
</evidence>
<feature type="compositionally biased region" description="Acidic residues" evidence="1">
    <location>
        <begin position="237"/>
        <end position="246"/>
    </location>
</feature>
<evidence type="ECO:0000313" key="2">
    <source>
        <dbReference type="EMBL" id="KAG0655758.1"/>
    </source>
</evidence>
<dbReference type="EMBL" id="PUHQ01000102">
    <property type="protein sequence ID" value="KAG0656174.1"/>
    <property type="molecule type" value="Genomic_DNA"/>
</dbReference>
<accession>A0A9P7B3A0</accession>